<dbReference type="STRING" id="3218.A0A2K1K496"/>
<organism evidence="3">
    <name type="scientific">Physcomitrium patens</name>
    <name type="common">Spreading-leaved earth moss</name>
    <name type="synonym">Physcomitrella patens</name>
    <dbReference type="NCBI Taxonomy" id="3218"/>
    <lineage>
        <taxon>Eukaryota</taxon>
        <taxon>Viridiplantae</taxon>
        <taxon>Streptophyta</taxon>
        <taxon>Embryophyta</taxon>
        <taxon>Bryophyta</taxon>
        <taxon>Bryophytina</taxon>
        <taxon>Bryopsida</taxon>
        <taxon>Funariidae</taxon>
        <taxon>Funariales</taxon>
        <taxon>Funariaceae</taxon>
        <taxon>Physcomitrium</taxon>
    </lineage>
</organism>
<dbReference type="GeneID" id="112286376"/>
<feature type="region of interest" description="Disordered" evidence="2">
    <location>
        <begin position="1"/>
        <end position="36"/>
    </location>
</feature>
<name>A0A2K1K496_PHYPA</name>
<dbReference type="EnsemblPlants" id="Pp3c9_23290V3.1">
    <property type="protein sequence ID" value="Pp3c9_23290V3.1"/>
    <property type="gene ID" value="Pp3c9_23290"/>
</dbReference>
<gene>
    <name evidence="4" type="primary">LOC112286376</name>
    <name evidence="3" type="ORF">PHYPA_013080</name>
</gene>
<reference evidence="3 5" key="1">
    <citation type="journal article" date="2008" name="Science">
        <title>The Physcomitrella genome reveals evolutionary insights into the conquest of land by plants.</title>
        <authorList>
            <person name="Rensing S."/>
            <person name="Lang D."/>
            <person name="Zimmer A."/>
            <person name="Terry A."/>
            <person name="Salamov A."/>
            <person name="Shapiro H."/>
            <person name="Nishiyama T."/>
            <person name="Perroud P.-F."/>
            <person name="Lindquist E."/>
            <person name="Kamisugi Y."/>
            <person name="Tanahashi T."/>
            <person name="Sakakibara K."/>
            <person name="Fujita T."/>
            <person name="Oishi K."/>
            <person name="Shin-I T."/>
            <person name="Kuroki Y."/>
            <person name="Toyoda A."/>
            <person name="Suzuki Y."/>
            <person name="Hashimoto A."/>
            <person name="Yamaguchi K."/>
            <person name="Sugano A."/>
            <person name="Kohara Y."/>
            <person name="Fujiyama A."/>
            <person name="Anterola A."/>
            <person name="Aoki S."/>
            <person name="Ashton N."/>
            <person name="Barbazuk W.B."/>
            <person name="Barker E."/>
            <person name="Bennetzen J."/>
            <person name="Bezanilla M."/>
            <person name="Blankenship R."/>
            <person name="Cho S.H."/>
            <person name="Dutcher S."/>
            <person name="Estelle M."/>
            <person name="Fawcett J.A."/>
            <person name="Gundlach H."/>
            <person name="Hanada K."/>
            <person name="Heyl A."/>
            <person name="Hicks K.A."/>
            <person name="Hugh J."/>
            <person name="Lohr M."/>
            <person name="Mayer K."/>
            <person name="Melkozernov A."/>
            <person name="Murata T."/>
            <person name="Nelson D."/>
            <person name="Pils B."/>
            <person name="Prigge M."/>
            <person name="Reiss B."/>
            <person name="Renner T."/>
            <person name="Rombauts S."/>
            <person name="Rushton P."/>
            <person name="Sanderfoot A."/>
            <person name="Schween G."/>
            <person name="Shiu S.-H."/>
            <person name="Stueber K."/>
            <person name="Theodoulou F.L."/>
            <person name="Tu H."/>
            <person name="Van de Peer Y."/>
            <person name="Verrier P.J."/>
            <person name="Waters E."/>
            <person name="Wood A."/>
            <person name="Yang L."/>
            <person name="Cove D."/>
            <person name="Cuming A."/>
            <person name="Hasebe M."/>
            <person name="Lucas S."/>
            <person name="Mishler D.B."/>
            <person name="Reski R."/>
            <person name="Grigoriev I."/>
            <person name="Quatrano R.S."/>
            <person name="Boore J.L."/>
        </authorList>
    </citation>
    <scope>NUCLEOTIDE SEQUENCE [LARGE SCALE GENOMIC DNA]</scope>
    <source>
        <strain evidence="4 5">cv. Gransden 2004</strain>
    </source>
</reference>
<dbReference type="EMBL" id="ABEU02000009">
    <property type="protein sequence ID" value="PNR48603.1"/>
    <property type="molecule type" value="Genomic_DNA"/>
</dbReference>
<keyword evidence="1" id="KW-0175">Coiled coil</keyword>
<dbReference type="AlphaFoldDB" id="A0A2K1K496"/>
<reference evidence="4" key="3">
    <citation type="submission" date="2020-12" db="UniProtKB">
        <authorList>
            <consortium name="EnsemblPlants"/>
        </authorList>
    </citation>
    <scope>IDENTIFICATION</scope>
</reference>
<evidence type="ECO:0000313" key="5">
    <source>
        <dbReference type="Proteomes" id="UP000006727"/>
    </source>
</evidence>
<feature type="compositionally biased region" description="Polar residues" evidence="2">
    <location>
        <begin position="10"/>
        <end position="25"/>
    </location>
</feature>
<evidence type="ECO:0000313" key="4">
    <source>
        <dbReference type="EnsemblPlants" id="Pp3c9_23290V3.1"/>
    </source>
</evidence>
<evidence type="ECO:0000313" key="3">
    <source>
        <dbReference type="EMBL" id="PNR48603.1"/>
    </source>
</evidence>
<accession>A0A2K1K496</accession>
<sequence length="318" mass="36435">MATNCKPPITRSSHLSRSFSRNCSTSDGDSDDEHGDEPILVVSAACRPSKDVTKSNLPLTQKRKLVPYYGVHRDKESLVEEMETLISAFQDQKFHFAAHKSHHHAVHMLNRRLEEHISYLETSGLEARRSGTLTMLKSRSKGYKARFGDLQVTVAANVGELKTLSADYQVSRTREATLERDEFALECRRLQKCVRTLRSLYKKVLLENKISVFSREHIPVLETKHHQLEASVTEKRKSVDGLEKELSKWNAKSSAADRARESDDKRFKRLQSDNKSLMEVLLTEKLSRQKDTIRLNELKYQVRLVERASSSSLPAYHN</sequence>
<evidence type="ECO:0008006" key="6">
    <source>
        <dbReference type="Google" id="ProtNLM"/>
    </source>
</evidence>
<dbReference type="Proteomes" id="UP000006727">
    <property type="component" value="Chromosome 9"/>
</dbReference>
<feature type="coiled-coil region" evidence="1">
    <location>
        <begin position="225"/>
        <end position="252"/>
    </location>
</feature>
<dbReference type="OrthoDB" id="10538749at2759"/>
<protein>
    <recommendedName>
        <fullName evidence="6">DUF4201 domain-containing protein</fullName>
    </recommendedName>
</protein>
<evidence type="ECO:0000256" key="2">
    <source>
        <dbReference type="SAM" id="MobiDB-lite"/>
    </source>
</evidence>
<dbReference type="PaxDb" id="3218-PP1S203_16V6.1"/>
<proteinExistence type="predicted"/>
<keyword evidence="5" id="KW-1185">Reference proteome</keyword>
<dbReference type="Gramene" id="Pp3c9_23290V3.1">
    <property type="protein sequence ID" value="Pp3c9_23290V3.1"/>
    <property type="gene ID" value="Pp3c9_23290"/>
</dbReference>
<dbReference type="RefSeq" id="XP_024383991.1">
    <property type="nucleotide sequence ID" value="XM_024528223.2"/>
</dbReference>
<evidence type="ECO:0000256" key="1">
    <source>
        <dbReference type="SAM" id="Coils"/>
    </source>
</evidence>
<reference evidence="3 5" key="2">
    <citation type="journal article" date="2018" name="Plant J.">
        <title>The Physcomitrella patens chromosome-scale assembly reveals moss genome structure and evolution.</title>
        <authorList>
            <person name="Lang D."/>
            <person name="Ullrich K.K."/>
            <person name="Murat F."/>
            <person name="Fuchs J."/>
            <person name="Jenkins J."/>
            <person name="Haas F.B."/>
            <person name="Piednoel M."/>
            <person name="Gundlach H."/>
            <person name="Van Bel M."/>
            <person name="Meyberg R."/>
            <person name="Vives C."/>
            <person name="Morata J."/>
            <person name="Symeonidi A."/>
            <person name="Hiss M."/>
            <person name="Muchero W."/>
            <person name="Kamisugi Y."/>
            <person name="Saleh O."/>
            <person name="Blanc G."/>
            <person name="Decker E.L."/>
            <person name="van Gessel N."/>
            <person name="Grimwood J."/>
            <person name="Hayes R.D."/>
            <person name="Graham S.W."/>
            <person name="Gunter L.E."/>
            <person name="McDaniel S.F."/>
            <person name="Hoernstein S.N.W."/>
            <person name="Larsson A."/>
            <person name="Li F.W."/>
            <person name="Perroud P.F."/>
            <person name="Phillips J."/>
            <person name="Ranjan P."/>
            <person name="Rokshar D.S."/>
            <person name="Rothfels C.J."/>
            <person name="Schneider L."/>
            <person name="Shu S."/>
            <person name="Stevenson D.W."/>
            <person name="Thummler F."/>
            <person name="Tillich M."/>
            <person name="Villarreal Aguilar J.C."/>
            <person name="Widiez T."/>
            <person name="Wong G.K."/>
            <person name="Wymore A."/>
            <person name="Zhang Y."/>
            <person name="Zimmer A.D."/>
            <person name="Quatrano R.S."/>
            <person name="Mayer K.F.X."/>
            <person name="Goodstein D."/>
            <person name="Casacuberta J.M."/>
            <person name="Vandepoele K."/>
            <person name="Reski R."/>
            <person name="Cuming A.C."/>
            <person name="Tuskan G.A."/>
            <person name="Maumus F."/>
            <person name="Salse J."/>
            <person name="Schmutz J."/>
            <person name="Rensing S.A."/>
        </authorList>
    </citation>
    <scope>NUCLEOTIDE SEQUENCE [LARGE SCALE GENOMIC DNA]</scope>
    <source>
        <strain evidence="4 5">cv. Gransden 2004</strain>
    </source>
</reference>